<dbReference type="Proteomes" id="UP000226031">
    <property type="component" value="Unassembled WGS sequence"/>
</dbReference>
<evidence type="ECO:0000313" key="2">
    <source>
        <dbReference type="EMBL" id="PGH37084.1"/>
    </source>
</evidence>
<dbReference type="VEuPathDB" id="FungiDB:EMCG_07889"/>
<feature type="transmembrane region" description="Helical" evidence="1">
    <location>
        <begin position="240"/>
        <end position="259"/>
    </location>
</feature>
<evidence type="ECO:0000313" key="3">
    <source>
        <dbReference type="Proteomes" id="UP000226031"/>
    </source>
</evidence>
<keyword evidence="1" id="KW-0472">Membrane</keyword>
<protein>
    <submittedName>
        <fullName evidence="2">Uncharacterized protein</fullName>
    </submittedName>
</protein>
<dbReference type="AlphaFoldDB" id="A0A2B7ZKP8"/>
<keyword evidence="3" id="KW-1185">Reference proteome</keyword>
<accession>A0A2B7ZKP8</accession>
<name>A0A2B7ZKP8_9EURO</name>
<feature type="transmembrane region" description="Helical" evidence="1">
    <location>
        <begin position="271"/>
        <end position="290"/>
    </location>
</feature>
<comment type="caution">
    <text evidence="2">The sequence shown here is derived from an EMBL/GenBank/DDBJ whole genome shotgun (WGS) entry which is preliminary data.</text>
</comment>
<dbReference type="EMBL" id="PDND01000001">
    <property type="protein sequence ID" value="PGH37084.1"/>
    <property type="molecule type" value="Genomic_DNA"/>
</dbReference>
<sequence>MEGGERKHKRILSSVNFSAAERPESNVKLQNVTWMYIPRKDQLVILGLCRVFDFLQIAPLQAHMFFQLKSFDSSLSDSAISTQAGFLQGVFTAAQFATAVPWGLQEWPNIMVIFGENNLPGTEFYSCQPSHRYSRPAFQGSESSEDLLEVSVENPHKYELEGGASKAHQPTRVLPFRRIWTSNVLRTLLAQAFLIFRWGPRYEPEDPSSLPQKLPIVFTGGLGTPPQSVGFATSIENYQCFVSIFPLAYALAPFFSISLSKSPPPGQVTGIFIWISIVVVLFLQVLSRTFTLPAPIILLNSCSPHPIVLGTVHGIGQSVSSAFRTIGPVFAGSWYGVWGSRLVW</sequence>
<reference evidence="2 3" key="1">
    <citation type="submission" date="2017-10" db="EMBL/GenBank/DDBJ databases">
        <title>Comparative genomics in systemic dimorphic fungi from Ajellomycetaceae.</title>
        <authorList>
            <person name="Munoz J.F."/>
            <person name="Mcewen J.G."/>
            <person name="Clay O.K."/>
            <person name="Cuomo C.A."/>
        </authorList>
    </citation>
    <scope>NUCLEOTIDE SEQUENCE [LARGE SCALE GENOMIC DNA]</scope>
    <source>
        <strain evidence="2 3">UAMH4076</strain>
    </source>
</reference>
<organism evidence="2 3">
    <name type="scientific">[Emmonsia] crescens</name>
    <dbReference type="NCBI Taxonomy" id="73230"/>
    <lineage>
        <taxon>Eukaryota</taxon>
        <taxon>Fungi</taxon>
        <taxon>Dikarya</taxon>
        <taxon>Ascomycota</taxon>
        <taxon>Pezizomycotina</taxon>
        <taxon>Eurotiomycetes</taxon>
        <taxon>Eurotiomycetidae</taxon>
        <taxon>Onygenales</taxon>
        <taxon>Ajellomycetaceae</taxon>
        <taxon>Emergomyces</taxon>
    </lineage>
</organism>
<gene>
    <name evidence="2" type="ORF">GX50_00067</name>
</gene>
<proteinExistence type="predicted"/>
<keyword evidence="1" id="KW-0812">Transmembrane</keyword>
<evidence type="ECO:0000256" key="1">
    <source>
        <dbReference type="SAM" id="Phobius"/>
    </source>
</evidence>
<keyword evidence="1" id="KW-1133">Transmembrane helix</keyword>